<evidence type="ECO:0000256" key="1">
    <source>
        <dbReference type="ARBA" id="ARBA00022491"/>
    </source>
</evidence>
<keyword evidence="4" id="KW-0804">Transcription</keyword>
<evidence type="ECO:0000313" key="6">
    <source>
        <dbReference type="EMBL" id="MPY67908.1"/>
    </source>
</evidence>
<evidence type="ECO:0000256" key="2">
    <source>
        <dbReference type="ARBA" id="ARBA00023015"/>
    </source>
</evidence>
<dbReference type="PRINTS" id="PR00040">
    <property type="entry name" value="HTHMERR"/>
</dbReference>
<name>A0A7X1NY79_9DEIO</name>
<dbReference type="InterPro" id="IPR000551">
    <property type="entry name" value="MerR-type_HTH_dom"/>
</dbReference>
<organism evidence="6 7">
    <name type="scientific">Deinococcus terrestris</name>
    <dbReference type="NCBI Taxonomy" id="2651870"/>
    <lineage>
        <taxon>Bacteria</taxon>
        <taxon>Thermotogati</taxon>
        <taxon>Deinococcota</taxon>
        <taxon>Deinococci</taxon>
        <taxon>Deinococcales</taxon>
        <taxon>Deinococcaceae</taxon>
        <taxon>Deinococcus</taxon>
    </lineage>
</organism>
<protein>
    <submittedName>
        <fullName evidence="6">MerR family transcriptional regulator</fullName>
    </submittedName>
</protein>
<reference evidence="6 7" key="1">
    <citation type="submission" date="2019-10" db="EMBL/GenBank/DDBJ databases">
        <title>Deinococcus sp. isolated from soil.</title>
        <authorList>
            <person name="Li Y."/>
            <person name="Wang J."/>
        </authorList>
    </citation>
    <scope>NUCLEOTIDE SEQUENCE [LARGE SCALE GENOMIC DNA]</scope>
    <source>
        <strain evidence="6 7">SDU3-2</strain>
    </source>
</reference>
<keyword evidence="2" id="KW-0805">Transcription regulation</keyword>
<dbReference type="Gene3D" id="1.10.1660.10">
    <property type="match status" value="1"/>
</dbReference>
<dbReference type="AlphaFoldDB" id="A0A7X1NY79"/>
<gene>
    <name evidence="6" type="ORF">F8S09_14685</name>
</gene>
<dbReference type="SUPFAM" id="SSF46955">
    <property type="entry name" value="Putative DNA-binding domain"/>
    <property type="match status" value="1"/>
</dbReference>
<feature type="domain" description="HTH merR-type" evidence="5">
    <location>
        <begin position="4"/>
        <end position="73"/>
    </location>
</feature>
<dbReference type="GO" id="GO:0003700">
    <property type="term" value="F:DNA-binding transcription factor activity"/>
    <property type="evidence" value="ECO:0007669"/>
    <property type="project" value="InterPro"/>
</dbReference>
<evidence type="ECO:0000256" key="3">
    <source>
        <dbReference type="ARBA" id="ARBA00023125"/>
    </source>
</evidence>
<dbReference type="PANTHER" id="PTHR30204:SF69">
    <property type="entry name" value="MERR-FAMILY TRANSCRIPTIONAL REGULATOR"/>
    <property type="match status" value="1"/>
</dbReference>
<dbReference type="CDD" id="cd01106">
    <property type="entry name" value="HTH_TipAL-Mta"/>
    <property type="match status" value="1"/>
</dbReference>
<dbReference type="RefSeq" id="WP_152872222.1">
    <property type="nucleotide sequence ID" value="NZ_WBSL01000011.1"/>
</dbReference>
<keyword evidence="7" id="KW-1185">Reference proteome</keyword>
<dbReference type="PROSITE" id="PS00552">
    <property type="entry name" value="HTH_MERR_1"/>
    <property type="match status" value="1"/>
</dbReference>
<dbReference type="Pfam" id="PF13411">
    <property type="entry name" value="MerR_1"/>
    <property type="match status" value="1"/>
</dbReference>
<evidence type="ECO:0000256" key="4">
    <source>
        <dbReference type="ARBA" id="ARBA00023163"/>
    </source>
</evidence>
<keyword evidence="1" id="KW-0678">Repressor</keyword>
<dbReference type="GO" id="GO:0003677">
    <property type="term" value="F:DNA binding"/>
    <property type="evidence" value="ECO:0007669"/>
    <property type="project" value="UniProtKB-KW"/>
</dbReference>
<evidence type="ECO:0000259" key="5">
    <source>
        <dbReference type="PROSITE" id="PS50937"/>
    </source>
</evidence>
<dbReference type="SMART" id="SM00422">
    <property type="entry name" value="HTH_MERR"/>
    <property type="match status" value="1"/>
</dbReference>
<dbReference type="PANTHER" id="PTHR30204">
    <property type="entry name" value="REDOX-CYCLING DRUG-SENSING TRANSCRIPTIONAL ACTIVATOR SOXR"/>
    <property type="match status" value="1"/>
</dbReference>
<dbReference type="InterPro" id="IPR009061">
    <property type="entry name" value="DNA-bd_dom_put_sf"/>
</dbReference>
<accession>A0A7X1NY79</accession>
<comment type="caution">
    <text evidence="6">The sequence shown here is derived from an EMBL/GenBank/DDBJ whole genome shotgun (WGS) entry which is preliminary data.</text>
</comment>
<keyword evidence="3" id="KW-0238">DNA-binding</keyword>
<dbReference type="PROSITE" id="PS50937">
    <property type="entry name" value="HTH_MERR_2"/>
    <property type="match status" value="1"/>
</dbReference>
<evidence type="ECO:0000313" key="7">
    <source>
        <dbReference type="Proteomes" id="UP000484842"/>
    </source>
</evidence>
<proteinExistence type="predicted"/>
<dbReference type="InterPro" id="IPR047057">
    <property type="entry name" value="MerR_fam"/>
</dbReference>
<dbReference type="Proteomes" id="UP000484842">
    <property type="component" value="Unassembled WGS sequence"/>
</dbReference>
<dbReference type="EMBL" id="WBSL01000011">
    <property type="protein sequence ID" value="MPY67908.1"/>
    <property type="molecule type" value="Genomic_DNA"/>
</dbReference>
<sequence>MADLLTIGEVAKRAGVSVQTLRHYDRLGLLVPTRVSPSGYRLYSEEDCTRLELLRALRGAHFDLETIAGLLEGTCSPAQAVSLQLEVLEMQQRGLQRQQVLLRAVSRGQPEFILPRLGRLQNLARLGALERETFLATHLKRAMDGQTGHPEVWRAAVEDLPEDLTEEGLEAWLELAELVTDAGFQRTLGNQTRPVPGVPAEQVEAWGNAVQALLILGRGAVGEQRDPADAVAQAQLRAGLETLAQMMGRQADRQFIRWFLEYMQSVSDPRMDRYWRLVAHLKGWTYTPVYAQGIRWLLDALAYAASP</sequence>